<dbReference type="Pfam" id="PF01298">
    <property type="entry name" value="TbpB_B_D"/>
    <property type="match status" value="1"/>
</dbReference>
<dbReference type="EMBL" id="FWWV01000002">
    <property type="protein sequence ID" value="SMB79532.1"/>
    <property type="molecule type" value="Genomic_DNA"/>
</dbReference>
<reference evidence="5" key="1">
    <citation type="submission" date="2017-04" db="EMBL/GenBank/DDBJ databases">
        <authorList>
            <person name="Varghese N."/>
            <person name="Submissions S."/>
        </authorList>
    </citation>
    <scope>NUCLEOTIDE SEQUENCE [LARGE SCALE GENOMIC DNA]</scope>
    <source>
        <strain evidence="5">DSM 23072</strain>
    </source>
</reference>
<evidence type="ECO:0000256" key="2">
    <source>
        <dbReference type="SAM" id="SignalP"/>
    </source>
</evidence>
<dbReference type="RefSeq" id="WP_084255743.1">
    <property type="nucleotide sequence ID" value="NZ_FWWV01000002.1"/>
</dbReference>
<keyword evidence="2" id="KW-0732">Signal</keyword>
<keyword evidence="5" id="KW-1185">Reference proteome</keyword>
<dbReference type="Proteomes" id="UP000192408">
    <property type="component" value="Unassembled WGS sequence"/>
</dbReference>
<dbReference type="InterPro" id="IPR011250">
    <property type="entry name" value="OMP/PagP_B-barrel"/>
</dbReference>
<sequence>MKKQQAIKLGLTTLSLLVLTACGGGGGGGGGGGSADNNQAAPINPATTTPAVETPSTPAPEKPEDTFTLPAANGGGFKYNFNHSKATDVQAITTAGNIQKIQVDGKTLSIIPNTYGLISPNINLSTLWQSDGKVMVCCGTKENIDSVKTGFVLDGEIAYAFYHGLKTLENEMPKTGTAIYKGNDTAQLYTLSDGLQGPIYYENPQNPDVIRYATGNVEIVADFGNKTIDGGLYQKGNDLPLVLLTGDIRGVDIVGTSVLNVNEREIETWQVGDRLTAPLTGAFFGENAKEIAGEAHNGKWGVVFAAGKQ</sequence>
<feature type="domain" description="Transferrin-binding protein B C-lobe/N-lobe beta-barrel" evidence="3">
    <location>
        <begin position="172"/>
        <end position="308"/>
    </location>
</feature>
<name>A0A1W1UER6_9PAST</name>
<accession>A0A1W1UER6</accession>
<evidence type="ECO:0000313" key="4">
    <source>
        <dbReference type="EMBL" id="SMB79532.1"/>
    </source>
</evidence>
<feature type="compositionally biased region" description="Low complexity" evidence="1">
    <location>
        <begin position="37"/>
        <end position="51"/>
    </location>
</feature>
<proteinExistence type="predicted"/>
<dbReference type="Gene3D" id="2.40.160.90">
    <property type="match status" value="1"/>
</dbReference>
<feature type="chain" id="PRO_5012754598" evidence="2">
    <location>
        <begin position="24"/>
        <end position="309"/>
    </location>
</feature>
<dbReference type="InterPro" id="IPR001677">
    <property type="entry name" value="TbpB_B_D"/>
</dbReference>
<organism evidence="4 5">
    <name type="scientific">Pasteurella testudinis DSM 23072</name>
    <dbReference type="NCBI Taxonomy" id="1122938"/>
    <lineage>
        <taxon>Bacteria</taxon>
        <taxon>Pseudomonadati</taxon>
        <taxon>Pseudomonadota</taxon>
        <taxon>Gammaproteobacteria</taxon>
        <taxon>Pasteurellales</taxon>
        <taxon>Pasteurellaceae</taxon>
        <taxon>Pasteurella</taxon>
    </lineage>
</organism>
<dbReference type="SUPFAM" id="SSF56925">
    <property type="entry name" value="OMPA-like"/>
    <property type="match status" value="1"/>
</dbReference>
<evidence type="ECO:0000259" key="3">
    <source>
        <dbReference type="Pfam" id="PF01298"/>
    </source>
</evidence>
<feature type="signal peptide" evidence="2">
    <location>
        <begin position="1"/>
        <end position="23"/>
    </location>
</feature>
<dbReference type="PROSITE" id="PS51257">
    <property type="entry name" value="PROKAR_LIPOPROTEIN"/>
    <property type="match status" value="1"/>
</dbReference>
<gene>
    <name evidence="4" type="ORF">SAMN05660772_00404</name>
</gene>
<dbReference type="AlphaFoldDB" id="A0A1W1UER6"/>
<evidence type="ECO:0000256" key="1">
    <source>
        <dbReference type="SAM" id="MobiDB-lite"/>
    </source>
</evidence>
<feature type="region of interest" description="Disordered" evidence="1">
    <location>
        <begin position="27"/>
        <end position="64"/>
    </location>
</feature>
<protein>
    <submittedName>
        <fullName evidence="4">Transferrin binding protein-like solute binding protein</fullName>
    </submittedName>
</protein>
<evidence type="ECO:0000313" key="5">
    <source>
        <dbReference type="Proteomes" id="UP000192408"/>
    </source>
</evidence>